<dbReference type="GO" id="GO:0005686">
    <property type="term" value="C:U2 snRNP"/>
    <property type="evidence" value="ECO:0007669"/>
    <property type="project" value="TreeGrafter"/>
</dbReference>
<dbReference type="OMA" id="MLHNINR"/>
<dbReference type="PANTHER" id="PTHR10701:SF0">
    <property type="entry name" value="SMALL NUCLEAR RIBONUCLEOPROTEIN-ASSOCIATED PROTEIN B"/>
    <property type="match status" value="1"/>
</dbReference>
<dbReference type="GO" id="GO:0000398">
    <property type="term" value="P:mRNA splicing, via spliceosome"/>
    <property type="evidence" value="ECO:0007669"/>
    <property type="project" value="TreeGrafter"/>
</dbReference>
<evidence type="ECO:0000256" key="8">
    <source>
        <dbReference type="ARBA" id="ARBA00023242"/>
    </source>
</evidence>
<dbReference type="GO" id="GO:0070990">
    <property type="term" value="F:snRNP binding"/>
    <property type="evidence" value="ECO:0007669"/>
    <property type="project" value="TreeGrafter"/>
</dbReference>
<accession>F0YFA8</accession>
<evidence type="ECO:0000313" key="12">
    <source>
        <dbReference type="EMBL" id="EGB06200.1"/>
    </source>
</evidence>
<dbReference type="EMBL" id="GL833136">
    <property type="protein sequence ID" value="EGB06200.1"/>
    <property type="molecule type" value="Genomic_DNA"/>
</dbReference>
<evidence type="ECO:0000256" key="4">
    <source>
        <dbReference type="ARBA" id="ARBA00022490"/>
    </source>
</evidence>
<evidence type="ECO:0000256" key="5">
    <source>
        <dbReference type="ARBA" id="ARBA00022664"/>
    </source>
</evidence>
<dbReference type="PANTHER" id="PTHR10701">
    <property type="entry name" value="SMALL NUCLEAR RIBONUCLEOPROTEIN-ASSOCIATED PROTEIN B AND N"/>
    <property type="match status" value="1"/>
</dbReference>
<evidence type="ECO:0000256" key="2">
    <source>
        <dbReference type="ARBA" id="ARBA00004496"/>
    </source>
</evidence>
<evidence type="ECO:0000256" key="1">
    <source>
        <dbReference type="ARBA" id="ARBA00004123"/>
    </source>
</evidence>
<keyword evidence="5" id="KW-0507">mRNA processing</keyword>
<gene>
    <name evidence="12" type="ORF">AURANDRAFT_16819</name>
</gene>
<dbReference type="InterPro" id="IPR047575">
    <property type="entry name" value="Sm"/>
</dbReference>
<keyword evidence="4" id="KW-0963">Cytoplasm</keyword>
<dbReference type="eggNOG" id="KOG3168">
    <property type="taxonomic scope" value="Eukaryota"/>
</dbReference>
<sequence>MLSYINYRMRVTIADSRTLVGTFLAFDKHMNLVLADCEEYRKIKAKKGTVGISEEREEKRTLGLVLLRGEMVVSLSVEGPP</sequence>
<keyword evidence="9" id="KW-0687">Ribonucleoprotein</keyword>
<dbReference type="PROSITE" id="PS52002">
    <property type="entry name" value="SM"/>
    <property type="match status" value="1"/>
</dbReference>
<dbReference type="SUPFAM" id="SSF50182">
    <property type="entry name" value="Sm-like ribonucleoproteins"/>
    <property type="match status" value="1"/>
</dbReference>
<dbReference type="GO" id="GO:0005687">
    <property type="term" value="C:U4 snRNP"/>
    <property type="evidence" value="ECO:0007669"/>
    <property type="project" value="TreeGrafter"/>
</dbReference>
<evidence type="ECO:0000259" key="11">
    <source>
        <dbReference type="PROSITE" id="PS52002"/>
    </source>
</evidence>
<dbReference type="GO" id="GO:0003723">
    <property type="term" value="F:RNA binding"/>
    <property type="evidence" value="ECO:0007669"/>
    <property type="project" value="UniProtKB-KW"/>
</dbReference>
<dbReference type="InterPro" id="IPR010920">
    <property type="entry name" value="LSM_dom_sf"/>
</dbReference>
<evidence type="ECO:0000256" key="3">
    <source>
        <dbReference type="ARBA" id="ARBA00009123"/>
    </source>
</evidence>
<protein>
    <recommendedName>
        <fullName evidence="10">Sm protein B</fullName>
    </recommendedName>
</protein>
<keyword evidence="7" id="KW-0508">mRNA splicing</keyword>
<dbReference type="GO" id="GO:0005682">
    <property type="term" value="C:U5 snRNP"/>
    <property type="evidence" value="ECO:0007669"/>
    <property type="project" value="TreeGrafter"/>
</dbReference>
<dbReference type="Pfam" id="PF01423">
    <property type="entry name" value="LSM"/>
    <property type="match status" value="1"/>
</dbReference>
<dbReference type="CDD" id="cd01717">
    <property type="entry name" value="Sm_B"/>
    <property type="match status" value="1"/>
</dbReference>
<dbReference type="InParanoid" id="F0YFA8"/>
<dbReference type="SMART" id="SM00651">
    <property type="entry name" value="Sm"/>
    <property type="match status" value="1"/>
</dbReference>
<comment type="similarity">
    <text evidence="3">Belongs to the snRNP SmB/SmN family.</text>
</comment>
<dbReference type="InterPro" id="IPR050914">
    <property type="entry name" value="snRNP_SmB/NAA38-like"/>
</dbReference>
<dbReference type="AlphaFoldDB" id="F0YFA8"/>
<keyword evidence="13" id="KW-1185">Reference proteome</keyword>
<name>F0YFA8_AURAN</name>
<proteinExistence type="inferred from homology"/>
<dbReference type="Gene3D" id="2.30.30.100">
    <property type="match status" value="1"/>
</dbReference>
<dbReference type="InterPro" id="IPR001163">
    <property type="entry name" value="Sm_dom_euk/arc"/>
</dbReference>
<dbReference type="RefSeq" id="XP_009039148.1">
    <property type="nucleotide sequence ID" value="XM_009040900.1"/>
</dbReference>
<dbReference type="GO" id="GO:0071004">
    <property type="term" value="C:U2-type prespliceosome"/>
    <property type="evidence" value="ECO:0007669"/>
    <property type="project" value="TreeGrafter"/>
</dbReference>
<organism evidence="13">
    <name type="scientific">Aureococcus anophagefferens</name>
    <name type="common">Harmful bloom alga</name>
    <dbReference type="NCBI Taxonomy" id="44056"/>
    <lineage>
        <taxon>Eukaryota</taxon>
        <taxon>Sar</taxon>
        <taxon>Stramenopiles</taxon>
        <taxon>Ochrophyta</taxon>
        <taxon>Pelagophyceae</taxon>
        <taxon>Pelagomonadales</taxon>
        <taxon>Pelagomonadaceae</taxon>
        <taxon>Aureococcus</taxon>
    </lineage>
</organism>
<dbReference type="Proteomes" id="UP000002729">
    <property type="component" value="Unassembled WGS sequence"/>
</dbReference>
<feature type="domain" description="Sm" evidence="11">
    <location>
        <begin position="1"/>
        <end position="81"/>
    </location>
</feature>
<keyword evidence="8" id="KW-0539">Nucleus</keyword>
<dbReference type="KEGG" id="aaf:AURANDRAFT_16819"/>
<dbReference type="GeneID" id="20218723"/>
<dbReference type="GO" id="GO:0046540">
    <property type="term" value="C:U4/U6 x U5 tri-snRNP complex"/>
    <property type="evidence" value="ECO:0007669"/>
    <property type="project" value="TreeGrafter"/>
</dbReference>
<evidence type="ECO:0000256" key="10">
    <source>
        <dbReference type="ARBA" id="ARBA00041355"/>
    </source>
</evidence>
<dbReference type="GO" id="GO:0005737">
    <property type="term" value="C:cytoplasm"/>
    <property type="evidence" value="ECO:0007669"/>
    <property type="project" value="UniProtKB-SubCell"/>
</dbReference>
<evidence type="ECO:0000256" key="7">
    <source>
        <dbReference type="ARBA" id="ARBA00023187"/>
    </source>
</evidence>
<evidence type="ECO:0000256" key="9">
    <source>
        <dbReference type="ARBA" id="ARBA00023274"/>
    </source>
</evidence>
<evidence type="ECO:0000256" key="6">
    <source>
        <dbReference type="ARBA" id="ARBA00022884"/>
    </source>
</evidence>
<keyword evidence="6" id="KW-0694">RNA-binding</keyword>
<dbReference type="GO" id="GO:0005685">
    <property type="term" value="C:U1 snRNP"/>
    <property type="evidence" value="ECO:0007669"/>
    <property type="project" value="TreeGrafter"/>
</dbReference>
<reference evidence="12 13" key="1">
    <citation type="journal article" date="2011" name="Proc. Natl. Acad. Sci. U.S.A.">
        <title>Niche of harmful alga Aureococcus anophagefferens revealed through ecogenomics.</title>
        <authorList>
            <person name="Gobler C.J."/>
            <person name="Berry D.L."/>
            <person name="Dyhrman S.T."/>
            <person name="Wilhelm S.W."/>
            <person name="Salamov A."/>
            <person name="Lobanov A.V."/>
            <person name="Zhang Y."/>
            <person name="Collier J.L."/>
            <person name="Wurch L.L."/>
            <person name="Kustka A.B."/>
            <person name="Dill B.D."/>
            <person name="Shah M."/>
            <person name="VerBerkmoes N.C."/>
            <person name="Kuo A."/>
            <person name="Terry A."/>
            <person name="Pangilinan J."/>
            <person name="Lindquist E.A."/>
            <person name="Lucas S."/>
            <person name="Paulsen I.T."/>
            <person name="Hattenrath-Lehmann T.K."/>
            <person name="Talmage S.C."/>
            <person name="Walker E.A."/>
            <person name="Koch F."/>
            <person name="Burson A.M."/>
            <person name="Marcoval M.A."/>
            <person name="Tang Y.Z."/>
            <person name="Lecleir G.R."/>
            <person name="Coyne K.J."/>
            <person name="Berg G.M."/>
            <person name="Bertrand E.M."/>
            <person name="Saito M.A."/>
            <person name="Gladyshev V.N."/>
            <person name="Grigoriev I.V."/>
        </authorList>
    </citation>
    <scope>NUCLEOTIDE SEQUENCE [LARGE SCALE GENOMIC DNA]</scope>
    <source>
        <strain evidence="13">CCMP 1984</strain>
    </source>
</reference>
<dbReference type="OrthoDB" id="2020720at2759"/>
<feature type="non-terminal residue" evidence="12">
    <location>
        <position position="81"/>
    </location>
</feature>
<comment type="subcellular location">
    <subcellularLocation>
        <location evidence="2">Cytoplasm</location>
    </subcellularLocation>
    <subcellularLocation>
        <location evidence="1">Nucleus</location>
    </subcellularLocation>
</comment>
<evidence type="ECO:0000313" key="13">
    <source>
        <dbReference type="Proteomes" id="UP000002729"/>
    </source>
</evidence>
<dbReference type="GO" id="GO:0071013">
    <property type="term" value="C:catalytic step 2 spliceosome"/>
    <property type="evidence" value="ECO:0007669"/>
    <property type="project" value="TreeGrafter"/>
</dbReference>